<dbReference type="InterPro" id="IPR011473">
    <property type="entry name" value="DUF1579"/>
</dbReference>
<evidence type="ECO:0000313" key="2">
    <source>
        <dbReference type="Proteomes" id="UP000469430"/>
    </source>
</evidence>
<dbReference type="EMBL" id="WTYJ01000002">
    <property type="protein sequence ID" value="MXO99594.1"/>
    <property type="molecule type" value="Genomic_DNA"/>
</dbReference>
<organism evidence="1 2">
    <name type="scientific">Croceibacterium xixiisoli</name>
    <dbReference type="NCBI Taxonomy" id="1476466"/>
    <lineage>
        <taxon>Bacteria</taxon>
        <taxon>Pseudomonadati</taxon>
        <taxon>Pseudomonadota</taxon>
        <taxon>Alphaproteobacteria</taxon>
        <taxon>Sphingomonadales</taxon>
        <taxon>Erythrobacteraceae</taxon>
        <taxon>Croceibacterium</taxon>
    </lineage>
</organism>
<keyword evidence="2" id="KW-1185">Reference proteome</keyword>
<comment type="caution">
    <text evidence="1">The sequence shown here is derived from an EMBL/GenBank/DDBJ whole genome shotgun (WGS) entry which is preliminary data.</text>
</comment>
<gene>
    <name evidence="1" type="ORF">GRI97_11405</name>
</gene>
<dbReference type="AlphaFoldDB" id="A0A6I4TUI4"/>
<dbReference type="OrthoDB" id="512336at2"/>
<dbReference type="Pfam" id="PF07617">
    <property type="entry name" value="DUF1579"/>
    <property type="match status" value="1"/>
</dbReference>
<name>A0A6I4TUI4_9SPHN</name>
<protein>
    <submittedName>
        <fullName evidence="1">DUF1579 domain-containing protein</fullName>
    </submittedName>
</protein>
<dbReference type="Proteomes" id="UP000469430">
    <property type="component" value="Unassembled WGS sequence"/>
</dbReference>
<proteinExistence type="predicted"/>
<accession>A0A6I4TUI4</accession>
<sequence length="140" mass="16140">MADWLEHLVGEWTCDADSIPSDPQGQTTGTETVERRGKWVVIESDDHARFQLVFNPQTGRVLGDFLNWHHPGLWIYDGAPDGDRLVLDNRGPRMDGGEGETDYQDIWTISSADERTTIGRFRDDSGEWRDFNVTRYRRKV</sequence>
<dbReference type="RefSeq" id="WP_161391304.1">
    <property type="nucleotide sequence ID" value="NZ_JBHSCP010000001.1"/>
</dbReference>
<reference evidence="1 2" key="1">
    <citation type="submission" date="2019-12" db="EMBL/GenBank/DDBJ databases">
        <title>Genomic-based taxomic classification of the family Erythrobacteraceae.</title>
        <authorList>
            <person name="Xu L."/>
        </authorList>
    </citation>
    <scope>NUCLEOTIDE SEQUENCE [LARGE SCALE GENOMIC DNA]</scope>
    <source>
        <strain evidence="1 2">S36</strain>
    </source>
</reference>
<evidence type="ECO:0000313" key="1">
    <source>
        <dbReference type="EMBL" id="MXO99594.1"/>
    </source>
</evidence>